<sequence length="918" mass="107588">MNKIYKPYLILITLTLPQIIIFILFTKIFGLISSELSKSSIEYWRLAAIYLGSALIIFTLWNIRNWINKKDIQPLCALLIFIVYTIFLSVYFYNDTYIIPSDIPDYMFLGIRPSITILTLIMPVLIHSMLLLVHFSVEKVEKGSNSKDFYSMIGIPVFCYVFIYILLNDNSPIEKLTPILFIMSIVAFFFFFIRIIYRLLNKRADIWQKNLAFLNLLGSLIGLCLNQSFGNIFGDFSHIGFYLFAMITGVLMLIPDMENKRIRLILWVLKSITFVFTFYFFIVFLPYILLSLIGMIFFGCGALMLVPMLLMFLHVKALWSDYYYLKAFYEKKILAALFLIGVLTIPVFMMMIIKNDKENLDNALTFTYQRSYEDKNEAHIDIAGVKRALKNIKYVKGNKRNKLDVFTTDIPYFTSLYNEYVLDGLSISNKKIKRLEDVFLGESDIVLNDERQSKNQVFIKDIKTQTIYDEKEKVLKSWIDFELENRGREQEEFNTTFKLPKGSYISNYYLYVGNEKKYGLLADKRAADWIYQNTKAIKRDPGILTDLGNNKIAFKVFPFNGGEIRKTGIEILHKAPITINIDGHRIDLKDEHIKHLNKKEIIIGKGLAYIPKEVKKKLERTTREQKYYFLIDYSKESDGKINDYIERVKNYIKDYHIENKVEEIIPVNFEEKRISYNKEWEKHLKHIDVKGGFFLEYTIKKIFYDNYVKDSSEYPVIIVVTDDISKGVGLEKIDEFSFACPEGVYYYHLDREGKITGYSSQLRKTMDRVEKIPVLVWKDKNGKAYYLQDVEEDSIVLLDDKLEVNIKEEKNAKWENGAMLQGMYMSYMLHPEKYFEKSLSIVKNSIISHVMSPMTSFIVLENEAQEKVMLEKQKQILARKKPVHIGDMTEMDEPSLWVMLLLMGIFMSRQLLLVKSKE</sequence>
<organism evidence="2 3">
    <name type="scientific">Crassaminicella indica</name>
    <dbReference type="NCBI Taxonomy" id="2855394"/>
    <lineage>
        <taxon>Bacteria</taxon>
        <taxon>Bacillati</taxon>
        <taxon>Bacillota</taxon>
        <taxon>Clostridia</taxon>
        <taxon>Eubacteriales</taxon>
        <taxon>Clostridiaceae</taxon>
        <taxon>Crassaminicella</taxon>
    </lineage>
</organism>
<gene>
    <name evidence="2" type="ORF">KVH43_07810</name>
</gene>
<keyword evidence="1" id="KW-0472">Membrane</keyword>
<feature type="transmembrane region" description="Helical" evidence="1">
    <location>
        <begin position="288"/>
        <end position="313"/>
    </location>
</feature>
<evidence type="ECO:0000256" key="1">
    <source>
        <dbReference type="SAM" id="Phobius"/>
    </source>
</evidence>
<feature type="transmembrane region" description="Helical" evidence="1">
    <location>
        <begin position="264"/>
        <end position="282"/>
    </location>
</feature>
<keyword evidence="3" id="KW-1185">Reference proteome</keyword>
<feature type="transmembrane region" description="Helical" evidence="1">
    <location>
        <begin position="212"/>
        <end position="233"/>
    </location>
</feature>
<feature type="transmembrane region" description="Helical" evidence="1">
    <location>
        <begin position="75"/>
        <end position="94"/>
    </location>
</feature>
<keyword evidence="1" id="KW-0812">Transmembrane</keyword>
<proteinExistence type="predicted"/>
<reference evidence="2" key="1">
    <citation type="submission" date="2021-07" db="EMBL/GenBank/DDBJ databases">
        <title>Complete genome sequence of Crassaminicella sp. 143-21, isolated from a deep-sea hydrothermal vent.</title>
        <authorList>
            <person name="Li X."/>
        </authorList>
    </citation>
    <scope>NUCLEOTIDE SEQUENCE</scope>
    <source>
        <strain evidence="2">143-21</strain>
    </source>
</reference>
<feature type="transmembrane region" description="Helical" evidence="1">
    <location>
        <begin position="114"/>
        <end position="137"/>
    </location>
</feature>
<dbReference type="InterPro" id="IPR027550">
    <property type="entry name" value="MSEP-CTERM"/>
</dbReference>
<feature type="transmembrane region" description="Helical" evidence="1">
    <location>
        <begin position="239"/>
        <end position="257"/>
    </location>
</feature>
<evidence type="ECO:0000313" key="3">
    <source>
        <dbReference type="Proteomes" id="UP000886818"/>
    </source>
</evidence>
<feature type="transmembrane region" description="Helical" evidence="1">
    <location>
        <begin position="179"/>
        <end position="200"/>
    </location>
</feature>
<accession>A0ABX8REC8</accession>
<evidence type="ECO:0000313" key="2">
    <source>
        <dbReference type="EMBL" id="QXM05301.1"/>
    </source>
</evidence>
<dbReference type="EMBL" id="CP078093">
    <property type="protein sequence ID" value="QXM05301.1"/>
    <property type="molecule type" value="Genomic_DNA"/>
</dbReference>
<feature type="transmembrane region" description="Helical" evidence="1">
    <location>
        <begin position="333"/>
        <end position="353"/>
    </location>
</feature>
<keyword evidence="1" id="KW-1133">Transmembrane helix</keyword>
<protein>
    <submittedName>
        <fullName evidence="2">MSEP-CTERM sorting domain-containing protein</fullName>
    </submittedName>
</protein>
<name>A0ABX8REC8_9CLOT</name>
<dbReference type="NCBIfam" id="TIGR04286">
    <property type="entry name" value="MSEP-CTERM"/>
    <property type="match status" value="1"/>
</dbReference>
<feature type="transmembrane region" description="Helical" evidence="1">
    <location>
        <begin position="44"/>
        <end position="63"/>
    </location>
</feature>
<feature type="transmembrane region" description="Helical" evidence="1">
    <location>
        <begin position="7"/>
        <end position="32"/>
    </location>
</feature>
<feature type="transmembrane region" description="Helical" evidence="1">
    <location>
        <begin position="149"/>
        <end position="167"/>
    </location>
</feature>
<dbReference type="Proteomes" id="UP000886818">
    <property type="component" value="Chromosome"/>
</dbReference>
<dbReference type="RefSeq" id="WP_218282001.1">
    <property type="nucleotide sequence ID" value="NZ_CP078093.1"/>
</dbReference>